<evidence type="ECO:0000313" key="1">
    <source>
        <dbReference type="EMBL" id="RUT11824.1"/>
    </source>
</evidence>
<sequence length="90" mass="10131">MAQIVDSLPDEYQKRILCNYKNATSGIQIARITNIPHWYLERVIFPGQHLLFEAIPEAQLEIHSAKIASAIPADTILCEQLQVDAGEENN</sequence>
<protein>
    <recommendedName>
        <fullName evidence="3">DUF1830 domain-containing protein</fullName>
    </recommendedName>
</protein>
<dbReference type="EMBL" id="RSCK01000020">
    <property type="protein sequence ID" value="RUT11824.1"/>
    <property type="molecule type" value="Genomic_DNA"/>
</dbReference>
<name>A0AB37UK98_9CYAN</name>
<comment type="caution">
    <text evidence="1">The sequence shown here is derived from an EMBL/GenBank/DDBJ whole genome shotgun (WGS) entry which is preliminary data.</text>
</comment>
<evidence type="ECO:0000313" key="2">
    <source>
        <dbReference type="Proteomes" id="UP000282574"/>
    </source>
</evidence>
<organism evidence="1 2">
    <name type="scientific">Chroococcidiopsis cubana SAG 39.79</name>
    <dbReference type="NCBI Taxonomy" id="388085"/>
    <lineage>
        <taxon>Bacteria</taxon>
        <taxon>Bacillati</taxon>
        <taxon>Cyanobacteriota</taxon>
        <taxon>Cyanophyceae</taxon>
        <taxon>Chroococcidiopsidales</taxon>
        <taxon>Chroococcidiopsidaceae</taxon>
        <taxon>Chroococcidiopsis</taxon>
    </lineage>
</organism>
<reference evidence="1 2" key="1">
    <citation type="journal article" date="2019" name="Genome Biol. Evol.">
        <title>Day and night: Metabolic profiles and evolutionary relationships of six axenic non-marine cyanobacteria.</title>
        <authorList>
            <person name="Will S.E."/>
            <person name="Henke P."/>
            <person name="Boedeker C."/>
            <person name="Huang S."/>
            <person name="Brinkmann H."/>
            <person name="Rohde M."/>
            <person name="Jarek M."/>
            <person name="Friedl T."/>
            <person name="Seufert S."/>
            <person name="Schumacher M."/>
            <person name="Overmann J."/>
            <person name="Neumann-Schaal M."/>
            <person name="Petersen J."/>
        </authorList>
    </citation>
    <scope>NUCLEOTIDE SEQUENCE [LARGE SCALE GENOMIC DNA]</scope>
    <source>
        <strain evidence="1 2">SAG 39.79</strain>
    </source>
</reference>
<proteinExistence type="predicted"/>
<dbReference type="Pfam" id="PF08865">
    <property type="entry name" value="DUF1830"/>
    <property type="match status" value="1"/>
</dbReference>
<dbReference type="InterPro" id="IPR014964">
    <property type="entry name" value="DUF1830"/>
</dbReference>
<accession>A0AB37UK98</accession>
<evidence type="ECO:0008006" key="3">
    <source>
        <dbReference type="Google" id="ProtNLM"/>
    </source>
</evidence>
<gene>
    <name evidence="1" type="ORF">DSM107010_28300</name>
</gene>
<dbReference type="RefSeq" id="WP_106165935.1">
    <property type="nucleotide sequence ID" value="NZ_JAVKZF010000002.1"/>
</dbReference>
<dbReference type="AlphaFoldDB" id="A0AB37UK98"/>
<keyword evidence="2" id="KW-1185">Reference proteome</keyword>
<dbReference type="Proteomes" id="UP000282574">
    <property type="component" value="Unassembled WGS sequence"/>
</dbReference>